<evidence type="ECO:0000313" key="2">
    <source>
        <dbReference type="EMBL" id="MBZ9612690.1"/>
    </source>
</evidence>
<dbReference type="EMBL" id="JAERPS020000005">
    <property type="protein sequence ID" value="MBZ9612690.1"/>
    <property type="molecule type" value="Genomic_DNA"/>
</dbReference>
<dbReference type="Proteomes" id="UP000663814">
    <property type="component" value="Unassembled WGS sequence"/>
</dbReference>
<protein>
    <submittedName>
        <fullName evidence="2">Uncharacterized protein</fullName>
    </submittedName>
</protein>
<gene>
    <name evidence="2" type="ORF">I4W93_013895</name>
</gene>
<feature type="region of interest" description="Disordered" evidence="1">
    <location>
        <begin position="206"/>
        <end position="225"/>
    </location>
</feature>
<feature type="region of interest" description="Disordered" evidence="1">
    <location>
        <begin position="285"/>
        <end position="314"/>
    </location>
</feature>
<keyword evidence="3" id="KW-1185">Reference proteome</keyword>
<accession>A0ABS7XCA5</accession>
<name>A0ABS7XCA5_9GAMM</name>
<evidence type="ECO:0000256" key="1">
    <source>
        <dbReference type="SAM" id="MobiDB-lite"/>
    </source>
</evidence>
<organism evidence="2 3">
    <name type="scientific">Rheinheimera maricola</name>
    <dbReference type="NCBI Taxonomy" id="2793282"/>
    <lineage>
        <taxon>Bacteria</taxon>
        <taxon>Pseudomonadati</taxon>
        <taxon>Pseudomonadota</taxon>
        <taxon>Gammaproteobacteria</taxon>
        <taxon>Chromatiales</taxon>
        <taxon>Chromatiaceae</taxon>
        <taxon>Rheinheimera</taxon>
    </lineage>
</organism>
<sequence length="314" mass="35794">MRTSLRHNGSEIIEIYEASVNGKKAAGGYGFTLIFQSSHRGFEPPIMIFDIRLTLELLEPRIVIANSILSSNQLITCKNYPSREQIFFEFVLSKEQLNFIEENRQDRDLKLNVWLRNVSFQDGMNTANSDTAEVSILRDHWLKALKDAGFRQTVLFEIPMPDCAGEPEKLIAKAQEFIEVGHYKDAVMQCRCIIEHIEEVRGDKRDSAEANRLAHAKSEQRQQMSAEQRLLSIREQLKNVCQLGAHGSEQFTRSQAKAVLGMTMVLLAEPTVGYSKFLAEEKQRIDEEPEVKEQHQEQAASQLKDEVLAESVPE</sequence>
<dbReference type="RefSeq" id="WP_205312823.1">
    <property type="nucleotide sequence ID" value="NZ_JAERPS020000005.1"/>
</dbReference>
<feature type="compositionally biased region" description="Basic and acidic residues" evidence="1">
    <location>
        <begin position="285"/>
        <end position="296"/>
    </location>
</feature>
<comment type="caution">
    <text evidence="2">The sequence shown here is derived from an EMBL/GenBank/DDBJ whole genome shotgun (WGS) entry which is preliminary data.</text>
</comment>
<proteinExistence type="predicted"/>
<reference evidence="2 3" key="1">
    <citation type="submission" date="2021-08" db="EMBL/GenBank/DDBJ databases">
        <title>Rheinheimera aquimaris sp. nov., isolated from seawater of the East Sea in Korea.</title>
        <authorList>
            <person name="Kim K.H."/>
            <person name="Wenting R."/>
            <person name="Kim K.R."/>
            <person name="Jeon C.O."/>
        </authorList>
    </citation>
    <scope>NUCLEOTIDE SEQUENCE [LARGE SCALE GENOMIC DNA]</scope>
    <source>
        <strain evidence="2 3">MA-13</strain>
    </source>
</reference>
<evidence type="ECO:0000313" key="3">
    <source>
        <dbReference type="Proteomes" id="UP000663814"/>
    </source>
</evidence>